<dbReference type="SUPFAM" id="SSF55729">
    <property type="entry name" value="Acyl-CoA N-acyltransferases (Nat)"/>
    <property type="match status" value="1"/>
</dbReference>
<dbReference type="KEGG" id="too:C7K38_01335"/>
<reference evidence="2" key="3">
    <citation type="submission" date="2018-03" db="EMBL/GenBank/DDBJ databases">
        <authorList>
            <person name="Jeon C.O."/>
        </authorList>
    </citation>
    <scope>NUCLEOTIDE SEQUENCE</scope>
    <source>
        <strain evidence="2">JCM 31126</strain>
    </source>
</reference>
<evidence type="ECO:0000313" key="5">
    <source>
        <dbReference type="Proteomes" id="UP001157039"/>
    </source>
</evidence>
<evidence type="ECO:0000313" key="4">
    <source>
        <dbReference type="Proteomes" id="UP000268310"/>
    </source>
</evidence>
<dbReference type="Proteomes" id="UP000268310">
    <property type="component" value="Chromosome"/>
</dbReference>
<dbReference type="Proteomes" id="UP001157039">
    <property type="component" value="Unassembled WGS sequence"/>
</dbReference>
<dbReference type="PROSITE" id="PS51186">
    <property type="entry name" value="GNAT"/>
    <property type="match status" value="1"/>
</dbReference>
<dbReference type="Pfam" id="PF13527">
    <property type="entry name" value="Acetyltransf_9"/>
    <property type="match status" value="1"/>
</dbReference>
<reference evidence="2 4" key="1">
    <citation type="journal article" date="2012" name="Int. J. Syst. Evol. Microbiol.">
        <title>Characterization of Tetragenococcus strains from sugar thick juice reveals a novel species, Tetragenococcus osmophilus sp. nov., and divides Tetragenococcus halophilus into two subspecies, T. halophilus subsp. halophilus subsp. nov. and T. halophilus subsp. flandriensis subsp. nov.</title>
        <authorList>
            <person name="Juste A."/>
            <person name="Van Trappen S."/>
            <person name="Verreth C."/>
            <person name="Cleenwerck I."/>
            <person name="De Vos P."/>
            <person name="Lievens B."/>
            <person name="Willems K.A."/>
        </authorList>
    </citation>
    <scope>NUCLEOTIDE SEQUENCE [LARGE SCALE GENOMIC DNA]</scope>
    <source>
        <strain evidence="2 4">JCM 31126</strain>
    </source>
</reference>
<dbReference type="InterPro" id="IPR000182">
    <property type="entry name" value="GNAT_dom"/>
</dbReference>
<keyword evidence="4" id="KW-1185">Reference proteome</keyword>
<gene>
    <name evidence="3" type="primary">yafC</name>
    <name evidence="2" type="ORF">C7K38_01335</name>
    <name evidence="3" type="ORF">GCM10025885_00660</name>
</gene>
<reference evidence="3" key="4">
    <citation type="submission" date="2023-02" db="EMBL/GenBank/DDBJ databases">
        <authorList>
            <person name="Sun Q."/>
            <person name="Mori K."/>
        </authorList>
    </citation>
    <scope>NUCLEOTIDE SEQUENCE</scope>
    <source>
        <strain evidence="3">NBRC 114545</strain>
    </source>
</reference>
<dbReference type="RefSeq" id="WP_123934086.1">
    <property type="nucleotide sequence ID" value="NZ_BSUW01000001.1"/>
</dbReference>
<organism evidence="3 5">
    <name type="scientific">Tetragenococcus osmophilus</name>
    <dbReference type="NCBI Taxonomy" id="526944"/>
    <lineage>
        <taxon>Bacteria</taxon>
        <taxon>Bacillati</taxon>
        <taxon>Bacillota</taxon>
        <taxon>Bacilli</taxon>
        <taxon>Lactobacillales</taxon>
        <taxon>Enterococcaceae</taxon>
        <taxon>Tetragenococcus</taxon>
    </lineage>
</organism>
<dbReference type="CDD" id="cd04301">
    <property type="entry name" value="NAT_SF"/>
    <property type="match status" value="1"/>
</dbReference>
<evidence type="ECO:0000313" key="3">
    <source>
        <dbReference type="EMBL" id="GMA71017.1"/>
    </source>
</evidence>
<dbReference type="EMBL" id="BSUW01000001">
    <property type="protein sequence ID" value="GMA71017.1"/>
    <property type="molecule type" value="Genomic_DNA"/>
</dbReference>
<evidence type="ECO:0000259" key="1">
    <source>
        <dbReference type="PROSITE" id="PS51186"/>
    </source>
</evidence>
<reference evidence="3 5" key="2">
    <citation type="journal article" date="2014" name="Int. J. Syst. Evol. Microbiol.">
        <title>Complete genome sequence of Corynebacterium casei LMG S-19264T (=DSM 44701T), isolated from a smear-ripened cheese.</title>
        <authorList>
            <consortium name="US DOE Joint Genome Institute (JGI-PGF)"/>
            <person name="Walter F."/>
            <person name="Albersmeier A."/>
            <person name="Kalinowski J."/>
            <person name="Ruckert C."/>
        </authorList>
    </citation>
    <scope>NUCLEOTIDE SEQUENCE [LARGE SCALE GENOMIC DNA]</scope>
    <source>
        <strain evidence="3 5">NBRC 114545</strain>
    </source>
</reference>
<dbReference type="InterPro" id="IPR016181">
    <property type="entry name" value="Acyl_CoA_acyltransferase"/>
</dbReference>
<sequence>MITLRTIEPSDYQTVEKLIREAFTNTQEGYENEAELVDNLRNDPAYQSYFEIIALKNDTIVGHGLLSEVSVYKDGKIISTGLCLAPLAVLPQEQNQGIGAKLLAELEARAQDKGYPFINILGHPDYYSKFDYKLASHYGIYAPFPVPDNSYFIKELKTDSLTNVQGTISYLDAFNN</sequence>
<evidence type="ECO:0000313" key="2">
    <source>
        <dbReference type="EMBL" id="AYW47133.1"/>
    </source>
</evidence>
<dbReference type="Gene3D" id="3.40.630.30">
    <property type="match status" value="1"/>
</dbReference>
<accession>A0AA37XIR4</accession>
<proteinExistence type="predicted"/>
<name>A0AA37XIR4_9ENTE</name>
<protein>
    <submittedName>
        <fullName evidence="2 3">N-acetyltransferase</fullName>
    </submittedName>
</protein>
<dbReference type="GO" id="GO:0016747">
    <property type="term" value="F:acyltransferase activity, transferring groups other than amino-acyl groups"/>
    <property type="evidence" value="ECO:0007669"/>
    <property type="project" value="InterPro"/>
</dbReference>
<dbReference type="AlphaFoldDB" id="A0AA37XIR4"/>
<dbReference type="EMBL" id="CP027783">
    <property type="protein sequence ID" value="AYW47133.1"/>
    <property type="molecule type" value="Genomic_DNA"/>
</dbReference>
<feature type="domain" description="N-acetyltransferase" evidence="1">
    <location>
        <begin position="2"/>
        <end position="147"/>
    </location>
</feature>